<dbReference type="EMBL" id="RBTD01000311">
    <property type="protein sequence ID" value="RMT17919.1"/>
    <property type="molecule type" value="Genomic_DNA"/>
</dbReference>
<dbReference type="RefSeq" id="WP_122322569.1">
    <property type="nucleotide sequence ID" value="NZ_RBRD01000028.1"/>
</dbReference>
<proteinExistence type="predicted"/>
<evidence type="ECO:0000313" key="4">
    <source>
        <dbReference type="Proteomes" id="UP000279553"/>
    </source>
</evidence>
<evidence type="ECO:0000313" key="1">
    <source>
        <dbReference type="EMBL" id="RMQ43125.1"/>
    </source>
</evidence>
<dbReference type="AlphaFoldDB" id="A0A3M4LNQ5"/>
<protein>
    <submittedName>
        <fullName evidence="1">Uncharacterized protein</fullName>
    </submittedName>
</protein>
<organism evidence="1 4">
    <name type="scientific">Pseudomonas amygdali pv. mori</name>
    <dbReference type="NCBI Taxonomy" id="34065"/>
    <lineage>
        <taxon>Bacteria</taxon>
        <taxon>Pseudomonadati</taxon>
        <taxon>Pseudomonadota</taxon>
        <taxon>Gammaproteobacteria</taxon>
        <taxon>Pseudomonadales</taxon>
        <taxon>Pseudomonadaceae</taxon>
        <taxon>Pseudomonas</taxon>
        <taxon>Pseudomonas amygdali</taxon>
    </lineage>
</organism>
<sequence length="411" mass="46010">MLQNLKIALIAKEQNVWFIRAEKGKYAKHFRAGGVIAIEHLERAYEGNIPDEVPSEEFLKAQLLNNKKYSEFRDHTDGRENRKLNRSGFNLLSQIKRFANDIKCGDLIVTRNEKDDGYSFGICSETVPHIDHTPIRLPIIKEDGTLGFGRSSLDYKLRKRVIWGPSISRSELPGAVRKATSGQQTVTSLNNHKEKIFHLIYPFFTDGESLFFSNKIKTNHRVNALAVGKLFQNISLIKSLSETLFNEDFSDLIQLTRLIENAVLMGKTDVVTCQAEFMSPGDMWCRIPLAGEALKNQIFATVLACLLLTGQVSAEEIASLTSNETVPTLSVKKDTGDIFSDRYKTPAMSQKLKSIAKAAGSQAENIESQGHSISEVKSNLNLSLTKVDTEKLEAFEFGINVLEIGKSHENR</sequence>
<dbReference type="EMBL" id="RBRD01000028">
    <property type="protein sequence ID" value="RMQ43125.1"/>
    <property type="molecule type" value="Genomic_DNA"/>
</dbReference>
<accession>A0A3M4LNQ5</accession>
<evidence type="ECO:0000313" key="3">
    <source>
        <dbReference type="Proteomes" id="UP000276194"/>
    </source>
</evidence>
<evidence type="ECO:0000313" key="2">
    <source>
        <dbReference type="EMBL" id="RMT17919.1"/>
    </source>
</evidence>
<gene>
    <name evidence="2" type="ORF">ALP52_04430</name>
    <name evidence="1" type="ORF">ALQ05_04175</name>
</gene>
<name>A0A3M4LNQ5_PSEA0</name>
<dbReference type="Proteomes" id="UP000279553">
    <property type="component" value="Unassembled WGS sequence"/>
</dbReference>
<dbReference type="Proteomes" id="UP000276194">
    <property type="component" value="Unassembled WGS sequence"/>
</dbReference>
<comment type="caution">
    <text evidence="1">The sequence shown here is derived from an EMBL/GenBank/DDBJ whole genome shotgun (WGS) entry which is preliminary data.</text>
</comment>
<reference evidence="3 4" key="1">
    <citation type="submission" date="2018-08" db="EMBL/GenBank/DDBJ databases">
        <title>Recombination of ecologically and evolutionarily significant loci maintains genetic cohesion in the Pseudomonas syringae species complex.</title>
        <authorList>
            <person name="Dillon M."/>
            <person name="Thakur S."/>
            <person name="Almeida R.N.D."/>
            <person name="Weir B.S."/>
            <person name="Guttman D.S."/>
        </authorList>
    </citation>
    <scope>NUCLEOTIDE SEQUENCE [LARGE SCALE GENOMIC DNA]</scope>
    <source>
        <strain evidence="1 4">ICMP 535</strain>
        <strain evidence="2 3">ICMP 6941</strain>
    </source>
</reference>